<evidence type="ECO:0000256" key="5">
    <source>
        <dbReference type="ARBA" id="ARBA00023136"/>
    </source>
</evidence>
<comment type="similarity">
    <text evidence="6">Belongs to the ThrE exporter (TC 2.A.79) family.</text>
</comment>
<evidence type="ECO:0000256" key="1">
    <source>
        <dbReference type="ARBA" id="ARBA00004651"/>
    </source>
</evidence>
<feature type="transmembrane region" description="Helical" evidence="7">
    <location>
        <begin position="174"/>
        <end position="194"/>
    </location>
</feature>
<keyword evidence="10" id="KW-1185">Reference proteome</keyword>
<dbReference type="InterPro" id="IPR050539">
    <property type="entry name" value="ThrE_Dicarb/AminoAcid_Exp"/>
</dbReference>
<dbReference type="Pfam" id="PF06738">
    <property type="entry name" value="ThrE"/>
    <property type="match status" value="1"/>
</dbReference>
<feature type="transmembrane region" description="Helical" evidence="7">
    <location>
        <begin position="231"/>
        <end position="255"/>
    </location>
</feature>
<evidence type="ECO:0000256" key="4">
    <source>
        <dbReference type="ARBA" id="ARBA00022989"/>
    </source>
</evidence>
<keyword evidence="2" id="KW-1003">Cell membrane</keyword>
<proteinExistence type="inferred from homology"/>
<keyword evidence="3 7" id="KW-0812">Transmembrane</keyword>
<sequence>MDVPQPQPLPDPARIAKLALDAAVLVHQSGGDTARTTATLDRTARALGARRVDAIVSSLSLGVTVSVDGRQETALRRAPHMGVNFRVLSGVNRAVNALEAGRVGANGFATLLDDLESYPHYYPAWLVAVFVGFACGAFAALFHGDLMAVAITSIGAALGMRVRQLLAMRHFKPFVFAPAAAFVATLVVGLLQGLTGTPQAALAASVLFLIPGVPLINGAADLLSGSYLNALVRLTMGAVFVVGLALGMSVALRIVV</sequence>
<reference evidence="10" key="1">
    <citation type="journal article" date="2019" name="Int. J. Syst. Evol. Microbiol.">
        <title>The Global Catalogue of Microorganisms (GCM) 10K type strain sequencing project: providing services to taxonomists for standard genome sequencing and annotation.</title>
        <authorList>
            <consortium name="The Broad Institute Genomics Platform"/>
            <consortium name="The Broad Institute Genome Sequencing Center for Infectious Disease"/>
            <person name="Wu L."/>
            <person name="Ma J."/>
        </authorList>
    </citation>
    <scope>NUCLEOTIDE SEQUENCE [LARGE SCALE GENOMIC DNA]</scope>
    <source>
        <strain evidence="10">KCTC 23701</strain>
    </source>
</reference>
<comment type="caution">
    <text evidence="9">The sequence shown here is derived from an EMBL/GenBank/DDBJ whole genome shotgun (WGS) entry which is preliminary data.</text>
</comment>
<comment type="subcellular location">
    <subcellularLocation>
        <location evidence="1">Cell membrane</location>
        <topology evidence="1">Multi-pass membrane protein</topology>
    </subcellularLocation>
</comment>
<evidence type="ECO:0000313" key="9">
    <source>
        <dbReference type="EMBL" id="GHD64666.1"/>
    </source>
</evidence>
<keyword evidence="4 7" id="KW-1133">Transmembrane helix</keyword>
<organism evidence="9 10">
    <name type="scientific">Jeongeupia chitinilytica</name>
    <dbReference type="NCBI Taxonomy" id="1041641"/>
    <lineage>
        <taxon>Bacteria</taxon>
        <taxon>Pseudomonadati</taxon>
        <taxon>Pseudomonadota</taxon>
        <taxon>Betaproteobacteria</taxon>
        <taxon>Neisseriales</taxon>
        <taxon>Chitinibacteraceae</taxon>
        <taxon>Jeongeupia</taxon>
    </lineage>
</organism>
<dbReference type="EMBL" id="BMYO01000006">
    <property type="protein sequence ID" value="GHD64666.1"/>
    <property type="molecule type" value="Genomic_DNA"/>
</dbReference>
<dbReference type="PANTHER" id="PTHR34390">
    <property type="entry name" value="UPF0442 PROTEIN YJJB-RELATED"/>
    <property type="match status" value="1"/>
</dbReference>
<evidence type="ECO:0000256" key="7">
    <source>
        <dbReference type="SAM" id="Phobius"/>
    </source>
</evidence>
<keyword evidence="5 7" id="KW-0472">Membrane</keyword>
<dbReference type="PANTHER" id="PTHR34390:SF2">
    <property type="entry name" value="SUCCINATE TRANSPORTER SUBUNIT YJJP-RELATED"/>
    <property type="match status" value="1"/>
</dbReference>
<feature type="domain" description="Threonine/serine exporter-like N-terminal" evidence="8">
    <location>
        <begin position="18"/>
        <end position="254"/>
    </location>
</feature>
<evidence type="ECO:0000256" key="3">
    <source>
        <dbReference type="ARBA" id="ARBA00022692"/>
    </source>
</evidence>
<evidence type="ECO:0000313" key="10">
    <source>
        <dbReference type="Proteomes" id="UP000604737"/>
    </source>
</evidence>
<evidence type="ECO:0000256" key="2">
    <source>
        <dbReference type="ARBA" id="ARBA00022475"/>
    </source>
</evidence>
<evidence type="ECO:0000256" key="6">
    <source>
        <dbReference type="ARBA" id="ARBA00034125"/>
    </source>
</evidence>
<protein>
    <recommendedName>
        <fullName evidence="8">Threonine/serine exporter-like N-terminal domain-containing protein</fullName>
    </recommendedName>
</protein>
<dbReference type="Proteomes" id="UP000604737">
    <property type="component" value="Unassembled WGS sequence"/>
</dbReference>
<name>A0ABQ3H0U0_9NEIS</name>
<feature type="transmembrane region" description="Helical" evidence="7">
    <location>
        <begin position="200"/>
        <end position="219"/>
    </location>
</feature>
<gene>
    <name evidence="9" type="ORF">GCM10007350_24220</name>
</gene>
<evidence type="ECO:0000259" key="8">
    <source>
        <dbReference type="Pfam" id="PF06738"/>
    </source>
</evidence>
<feature type="transmembrane region" description="Helical" evidence="7">
    <location>
        <begin position="121"/>
        <end position="140"/>
    </location>
</feature>
<dbReference type="InterPro" id="IPR010619">
    <property type="entry name" value="ThrE-like_N"/>
</dbReference>
<accession>A0ABQ3H0U0</accession>